<proteinExistence type="predicted"/>
<dbReference type="Gene3D" id="3.40.50.300">
    <property type="entry name" value="P-loop containing nucleotide triphosphate hydrolases"/>
    <property type="match status" value="1"/>
</dbReference>
<evidence type="ECO:0000256" key="1">
    <source>
        <dbReference type="ARBA" id="ARBA00022448"/>
    </source>
</evidence>
<organism evidence="4 5">
    <name type="scientific">Lymnaea stagnalis</name>
    <name type="common">Great pond snail</name>
    <name type="synonym">Helix stagnalis</name>
    <dbReference type="NCBI Taxonomy" id="6523"/>
    <lineage>
        <taxon>Eukaryota</taxon>
        <taxon>Metazoa</taxon>
        <taxon>Spiralia</taxon>
        <taxon>Lophotrochozoa</taxon>
        <taxon>Mollusca</taxon>
        <taxon>Gastropoda</taxon>
        <taxon>Heterobranchia</taxon>
        <taxon>Euthyneura</taxon>
        <taxon>Panpulmonata</taxon>
        <taxon>Hygrophila</taxon>
        <taxon>Lymnaeoidea</taxon>
        <taxon>Lymnaeidae</taxon>
        <taxon>Lymnaea</taxon>
    </lineage>
</organism>
<keyword evidence="1" id="KW-0813">Transport</keyword>
<dbReference type="PANTHER" id="PTHR19229">
    <property type="entry name" value="ATP-BINDING CASSETTE TRANSPORTER SUBFAMILY A ABCA"/>
    <property type="match status" value="1"/>
</dbReference>
<feature type="domain" description="ABC transporter" evidence="3">
    <location>
        <begin position="23"/>
        <end position="73"/>
    </location>
</feature>
<dbReference type="GO" id="GO:0140359">
    <property type="term" value="F:ABC-type transporter activity"/>
    <property type="evidence" value="ECO:0007669"/>
    <property type="project" value="InterPro"/>
</dbReference>
<dbReference type="GO" id="GO:0016020">
    <property type="term" value="C:membrane"/>
    <property type="evidence" value="ECO:0007669"/>
    <property type="project" value="InterPro"/>
</dbReference>
<dbReference type="InterPro" id="IPR003439">
    <property type="entry name" value="ABC_transporter-like_ATP-bd"/>
</dbReference>
<dbReference type="EMBL" id="CAXITT010000751">
    <property type="protein sequence ID" value="CAL1545923.1"/>
    <property type="molecule type" value="Genomic_DNA"/>
</dbReference>
<feature type="non-terminal residue" evidence="4">
    <location>
        <position position="1"/>
    </location>
</feature>
<feature type="non-terminal residue" evidence="4">
    <location>
        <position position="77"/>
    </location>
</feature>
<dbReference type="AlphaFoldDB" id="A0AAV2IFV7"/>
<dbReference type="GO" id="GO:0005319">
    <property type="term" value="F:lipid transporter activity"/>
    <property type="evidence" value="ECO:0007669"/>
    <property type="project" value="TreeGrafter"/>
</dbReference>
<evidence type="ECO:0000259" key="3">
    <source>
        <dbReference type="Pfam" id="PF00005"/>
    </source>
</evidence>
<accession>A0AAV2IFV7</accession>
<gene>
    <name evidence="4" type="ORF">GSLYS_00019300001</name>
</gene>
<dbReference type="GO" id="GO:0016887">
    <property type="term" value="F:ATP hydrolysis activity"/>
    <property type="evidence" value="ECO:0007669"/>
    <property type="project" value="InterPro"/>
</dbReference>
<evidence type="ECO:0000313" key="5">
    <source>
        <dbReference type="Proteomes" id="UP001497497"/>
    </source>
</evidence>
<name>A0AAV2IFV7_LYMST</name>
<evidence type="ECO:0000313" key="4">
    <source>
        <dbReference type="EMBL" id="CAL1545923.1"/>
    </source>
</evidence>
<dbReference type="GO" id="GO:0005524">
    <property type="term" value="F:ATP binding"/>
    <property type="evidence" value="ECO:0007669"/>
    <property type="project" value="InterPro"/>
</dbReference>
<keyword evidence="2" id="KW-0677">Repeat</keyword>
<comment type="caution">
    <text evidence="4">The sequence shown here is derived from an EMBL/GenBank/DDBJ whole genome shotgun (WGS) entry which is preliminary data.</text>
</comment>
<dbReference type="PANTHER" id="PTHR19229:SF36">
    <property type="entry name" value="ATP-BINDING CASSETTE SUB-FAMILY A MEMBER 2"/>
    <property type="match status" value="1"/>
</dbReference>
<sequence length="77" mass="8013">PVLLINVSKKYCRCSSCKTVCVLDPTSFAIQPKEIFGLVGPGGSGKSTLLKILSGGAVITSGTAYLHGCSIKNDVRN</sequence>
<dbReference type="InterPro" id="IPR027417">
    <property type="entry name" value="P-loop_NTPase"/>
</dbReference>
<dbReference type="SUPFAM" id="SSF52540">
    <property type="entry name" value="P-loop containing nucleoside triphosphate hydrolases"/>
    <property type="match status" value="1"/>
</dbReference>
<keyword evidence="5" id="KW-1185">Reference proteome</keyword>
<protein>
    <recommendedName>
        <fullName evidence="3">ABC transporter domain-containing protein</fullName>
    </recommendedName>
</protein>
<reference evidence="4 5" key="1">
    <citation type="submission" date="2024-04" db="EMBL/GenBank/DDBJ databases">
        <authorList>
            <consortium name="Genoscope - CEA"/>
            <person name="William W."/>
        </authorList>
    </citation>
    <scope>NUCLEOTIDE SEQUENCE [LARGE SCALE GENOMIC DNA]</scope>
</reference>
<dbReference type="Pfam" id="PF00005">
    <property type="entry name" value="ABC_tran"/>
    <property type="match status" value="1"/>
</dbReference>
<dbReference type="InterPro" id="IPR026082">
    <property type="entry name" value="ABCA"/>
</dbReference>
<evidence type="ECO:0000256" key="2">
    <source>
        <dbReference type="ARBA" id="ARBA00022737"/>
    </source>
</evidence>
<dbReference type="Proteomes" id="UP001497497">
    <property type="component" value="Unassembled WGS sequence"/>
</dbReference>